<sequence length="55" mass="6461">MSDLDMESRWIVDYGCSLHLTCKKDKIIELDETQIDTVKMGNDPMSKVMEKVQRR</sequence>
<dbReference type="Pfam" id="PF22936">
    <property type="entry name" value="Pol_BBD"/>
    <property type="match status" value="1"/>
</dbReference>
<dbReference type="InterPro" id="IPR054722">
    <property type="entry name" value="PolX-like_BBD"/>
</dbReference>
<dbReference type="Gramene" id="A09p19210.2_BraZ1">
    <property type="protein sequence ID" value="A09p19210.2_BraZ1.CDS.1"/>
    <property type="gene ID" value="A09g19210.2_BraZ1"/>
</dbReference>
<protein>
    <recommendedName>
        <fullName evidence="1">Retrovirus-related Pol polyprotein from transposon TNT 1-94-like beta-barrel domain-containing protein</fullName>
    </recommendedName>
</protein>
<proteinExistence type="predicted"/>
<dbReference type="AlphaFoldDB" id="A0A3P5XYB2"/>
<dbReference type="Proteomes" id="UP000694005">
    <property type="component" value="Chromosome A09"/>
</dbReference>
<evidence type="ECO:0000259" key="1">
    <source>
        <dbReference type="Pfam" id="PF22936"/>
    </source>
</evidence>
<gene>
    <name evidence="3" type="ORF">BRAA09T37400Z</name>
    <name evidence="2" type="ORF">BRAPAZ1V2_A09P19210.2</name>
</gene>
<dbReference type="EMBL" id="LR031568">
    <property type="protein sequence ID" value="VDC59789.1"/>
    <property type="molecule type" value="Genomic_DNA"/>
</dbReference>
<feature type="domain" description="Retrovirus-related Pol polyprotein from transposon TNT 1-94-like beta-barrel" evidence="1">
    <location>
        <begin position="10"/>
        <end position="50"/>
    </location>
</feature>
<accession>A0A3P5XYB2</accession>
<evidence type="ECO:0000313" key="2">
    <source>
        <dbReference type="EMBL" id="CAG7861454.1"/>
    </source>
</evidence>
<dbReference type="EMBL" id="LS974625">
    <property type="protein sequence ID" value="CAG7861454.1"/>
    <property type="molecule type" value="Genomic_DNA"/>
</dbReference>
<evidence type="ECO:0000313" key="3">
    <source>
        <dbReference type="EMBL" id="VDC59789.1"/>
    </source>
</evidence>
<organism evidence="3">
    <name type="scientific">Brassica campestris</name>
    <name type="common">Field mustard</name>
    <dbReference type="NCBI Taxonomy" id="3711"/>
    <lineage>
        <taxon>Eukaryota</taxon>
        <taxon>Viridiplantae</taxon>
        <taxon>Streptophyta</taxon>
        <taxon>Embryophyta</taxon>
        <taxon>Tracheophyta</taxon>
        <taxon>Spermatophyta</taxon>
        <taxon>Magnoliopsida</taxon>
        <taxon>eudicotyledons</taxon>
        <taxon>Gunneridae</taxon>
        <taxon>Pentapetalae</taxon>
        <taxon>rosids</taxon>
        <taxon>malvids</taxon>
        <taxon>Brassicales</taxon>
        <taxon>Brassicaceae</taxon>
        <taxon>Brassiceae</taxon>
        <taxon>Brassica</taxon>
    </lineage>
</organism>
<reference evidence="3" key="1">
    <citation type="submission" date="2018-11" db="EMBL/GenBank/DDBJ databases">
        <authorList>
            <consortium name="Genoscope - CEA"/>
            <person name="William W."/>
        </authorList>
    </citation>
    <scope>NUCLEOTIDE SEQUENCE</scope>
</reference>
<name>A0A3P5XYB2_BRACM</name>